<name>A0A4R8LK12_9BURK</name>
<evidence type="ECO:0000313" key="7">
    <source>
        <dbReference type="Proteomes" id="UP000295509"/>
    </source>
</evidence>
<dbReference type="InterPro" id="IPR029044">
    <property type="entry name" value="Nucleotide-diphossugar_trans"/>
</dbReference>
<sequence length="311" mass="34240">MTSSSAPARSPHHAQPHAPEHGDVHTPDAAAPDGSAVPHRPSLADVAVLMPAYNGQADVERTLASFSESEPVHVLIVDDGSTPPLLAPSLPNLSVEILRMPQNGGIERALQTGVEALAARGFRYAARIDAGDLTVPQRLAKQRAWLEAHPRVAALGMWAQVVALDGTPLFMLAPPAEPHAIRRIRFLRACFVHPSMMLRIDAVLAVGNYRVAYRSAEDLDLFLRLMERYDCANLPELGLYYELNESGISATKRHRQIASTLRLQLHYFNIANPYDWLGLAKNLLHFITPYGALRRIKRLVYARDPQPRAGG</sequence>
<keyword evidence="2" id="KW-0328">Glycosyltransferase</keyword>
<dbReference type="Pfam" id="PF00535">
    <property type="entry name" value="Glycos_transf_2"/>
    <property type="match status" value="1"/>
</dbReference>
<dbReference type="GO" id="GO:0016757">
    <property type="term" value="F:glycosyltransferase activity"/>
    <property type="evidence" value="ECO:0007669"/>
    <property type="project" value="UniProtKB-KW"/>
</dbReference>
<accession>A0A4R8LK12</accession>
<reference evidence="6 7" key="1">
    <citation type="submission" date="2019-03" db="EMBL/GenBank/DDBJ databases">
        <title>Genomic Encyclopedia of Type Strains, Phase III (KMG-III): the genomes of soil and plant-associated and newly described type strains.</title>
        <authorList>
            <person name="Whitman W."/>
        </authorList>
    </citation>
    <scope>NUCLEOTIDE SEQUENCE [LARGE SCALE GENOMIC DNA]</scope>
    <source>
        <strain evidence="6 7">LMG 29544</strain>
    </source>
</reference>
<dbReference type="InterPro" id="IPR001173">
    <property type="entry name" value="Glyco_trans_2-like"/>
</dbReference>
<comment type="caution">
    <text evidence="6">The sequence shown here is derived from an EMBL/GenBank/DDBJ whole genome shotgun (WGS) entry which is preliminary data.</text>
</comment>
<protein>
    <submittedName>
        <fullName evidence="6">GT2 family glycosyltransferase</fullName>
    </submittedName>
</protein>
<organism evidence="6 7">
    <name type="scientific">Paraburkholderia rhizosphaerae</name>
    <dbReference type="NCBI Taxonomy" id="480658"/>
    <lineage>
        <taxon>Bacteria</taxon>
        <taxon>Pseudomonadati</taxon>
        <taxon>Pseudomonadota</taxon>
        <taxon>Betaproteobacteria</taxon>
        <taxon>Burkholderiales</taxon>
        <taxon>Burkholderiaceae</taxon>
        <taxon>Paraburkholderia</taxon>
    </lineage>
</organism>
<dbReference type="PANTHER" id="PTHR43685:SF5">
    <property type="entry name" value="GLYCOSYLTRANSFERASE EPSE-RELATED"/>
    <property type="match status" value="1"/>
</dbReference>
<proteinExistence type="inferred from homology"/>
<feature type="region of interest" description="Disordered" evidence="4">
    <location>
        <begin position="1"/>
        <end position="39"/>
    </location>
</feature>
<dbReference type="PANTHER" id="PTHR43685">
    <property type="entry name" value="GLYCOSYLTRANSFERASE"/>
    <property type="match status" value="1"/>
</dbReference>
<dbReference type="InterPro" id="IPR050834">
    <property type="entry name" value="Glycosyltransf_2"/>
</dbReference>
<dbReference type="SUPFAM" id="SSF53448">
    <property type="entry name" value="Nucleotide-diphospho-sugar transferases"/>
    <property type="match status" value="1"/>
</dbReference>
<comment type="similarity">
    <text evidence="1">Belongs to the glycosyltransferase 2 family.</text>
</comment>
<dbReference type="Gene3D" id="3.90.550.10">
    <property type="entry name" value="Spore Coat Polysaccharide Biosynthesis Protein SpsA, Chain A"/>
    <property type="match status" value="1"/>
</dbReference>
<evidence type="ECO:0000256" key="3">
    <source>
        <dbReference type="ARBA" id="ARBA00022679"/>
    </source>
</evidence>
<evidence type="ECO:0000259" key="5">
    <source>
        <dbReference type="Pfam" id="PF00535"/>
    </source>
</evidence>
<evidence type="ECO:0000256" key="1">
    <source>
        <dbReference type="ARBA" id="ARBA00006739"/>
    </source>
</evidence>
<dbReference type="AlphaFoldDB" id="A0A4R8LK12"/>
<feature type="domain" description="Glycosyltransferase 2-like" evidence="5">
    <location>
        <begin position="48"/>
        <end position="159"/>
    </location>
</feature>
<evidence type="ECO:0000313" key="6">
    <source>
        <dbReference type="EMBL" id="TDY44485.1"/>
    </source>
</evidence>
<dbReference type="EMBL" id="SORE01000016">
    <property type="protein sequence ID" value="TDY44485.1"/>
    <property type="molecule type" value="Genomic_DNA"/>
</dbReference>
<evidence type="ECO:0000256" key="2">
    <source>
        <dbReference type="ARBA" id="ARBA00022676"/>
    </source>
</evidence>
<keyword evidence="7" id="KW-1185">Reference proteome</keyword>
<gene>
    <name evidence="6" type="ORF">BX592_116133</name>
</gene>
<keyword evidence="3 6" id="KW-0808">Transferase</keyword>
<dbReference type="Proteomes" id="UP000295509">
    <property type="component" value="Unassembled WGS sequence"/>
</dbReference>
<evidence type="ECO:0000256" key="4">
    <source>
        <dbReference type="SAM" id="MobiDB-lite"/>
    </source>
</evidence>